<feature type="signal peptide" evidence="8">
    <location>
        <begin position="1"/>
        <end position="22"/>
    </location>
</feature>
<dbReference type="Proteomes" id="UP000189674">
    <property type="component" value="Chromosome"/>
</dbReference>
<evidence type="ECO:0000313" key="10">
    <source>
        <dbReference type="EMBL" id="AQT69340.1"/>
    </source>
</evidence>
<dbReference type="InterPro" id="IPR032311">
    <property type="entry name" value="DUF4982"/>
</dbReference>
<dbReference type="GO" id="GO:0004565">
    <property type="term" value="F:beta-galactosidase activity"/>
    <property type="evidence" value="ECO:0007669"/>
    <property type="project" value="UniProtKB-EC"/>
</dbReference>
<keyword evidence="6 10" id="KW-0378">Hydrolase</keyword>
<keyword evidence="5 8" id="KW-0732">Signal</keyword>
<dbReference type="Gene3D" id="2.60.120.260">
    <property type="entry name" value="Galactose-binding domain-like"/>
    <property type="match status" value="2"/>
</dbReference>
<sequence precursor="true">MRTFKKFLVTACLALTFGLTHARQVKPLTGQWQFIKSDVSVKDSTKDTIDGKSWQTVTVPHTWNAKDAQSGGEYYTGTACYRKTVDIPADLKGKRIFIRFEGVGQVADVYINGKKAGSHKGAYSAFCYEITPGVEFGQTNTIFVRANNEPRPDVIPVNHNLFMVFGGIYRPVSLIITDDIHITPTDYASPGIYIRQNSVTEEKADITVTAKLKNDNMASRQVQMRTIVKDAQDKVVATKSSDLTLPSMVVNSYKQSLTVENPTLWHGRKNPYLYSLTVQLTSEGNVLDEVTEPLGLRYYSMDKQKGFILNGEPYRLYGVCRHQEWKDHGSALTNEQHKTDFDMIYDIGATSIRLAHYQQAEFVYDYCDKLGFIIWAEVPFVNTWKGQEGENAKQQIRELVRQNYNHPSIFVWGLHNEVYGSSTMSYPVQVTKEMHDIAKTEDPDRFTVSVSGYGSLKRPMDCHADLQGNNRYFGWYYGAPDGLGPWIEGTRKVRPDTLVSVSEYGAGGNPDHQAENLTKANPISGQFFSEQYQAMIHEVQWAQIEEHPIVWSSYVWNMFDFCVPGWNRGGVKGLNHKGLVTYDRKTKKAAFYMYKANWSDDPVLYIRDKRLKERTNPAADIVVYSNLKDVTLTLNGKDFDSVNPDHCVFTWQDVVLESGKNTVKVTATRDGKTFTDTCTWNVDPSKADLGKGVIASSSETSKGNIARNAADGKTNTYWSTNERNPWIRFELKEPKEVDEISILWYNSSERVYPFEIETSLDGQTWKQALSTKSRSEKGFETYKFDPVKAKYVRIKGHGNNKTAFTAMYEVKLDGLAPVGDAELDKSAGDTQKVEKDKYETWVRRTDSAAEKWRDNRFGQFIHWGIYSLLGGEYDGKTYDYAAEWIQVSARIPGDEYAKLANEFNPEKFDAKRWAKLFKQAGVKYVVITTKHHDGFCLWDSKYTEFDMASTPYGKGVLKELADAVRAEGIDMGFYYSIIDWNHPDYKYAIKSDADRKQYRRYLDYMKDQLTELMTEFGEIKILWFDGRWDPAYKQNPEYGIEIEAHCRELNPDVIINDRVRAYDSLADYDAQYERRLPNTEKLASVDWESCMTIPKKTWGYHKAPGDWKSSKTIVEMLAKCASHSGNFLLNIGPKPDGSIREEEATRLKTVGEWMDRNGQAIYGCSKPDDHLTFSKGIQLSAKDDKLFAMIFDADVDKVTIEGMYKKPESVVLLSSPDANWPAWDYSNGKLTIELPEKQLDPIAPVFQITLDD</sequence>
<dbReference type="InterPro" id="IPR006104">
    <property type="entry name" value="Glyco_hydro_2_N"/>
</dbReference>
<dbReference type="Gene3D" id="2.60.40.10">
    <property type="entry name" value="Immunoglobulins"/>
    <property type="match status" value="2"/>
</dbReference>
<dbReference type="Gene3D" id="3.20.20.80">
    <property type="entry name" value="Glycosidases"/>
    <property type="match status" value="2"/>
</dbReference>
<evidence type="ECO:0000259" key="9">
    <source>
        <dbReference type="PROSITE" id="PS50022"/>
    </source>
</evidence>
<dbReference type="EC" id="3.2.1.51" evidence="4"/>
<evidence type="ECO:0000256" key="4">
    <source>
        <dbReference type="ARBA" id="ARBA00012662"/>
    </source>
</evidence>
<feature type="chain" id="PRO_5012956679" description="alpha-L-fucosidase" evidence="8">
    <location>
        <begin position="23"/>
        <end position="1252"/>
    </location>
</feature>
<evidence type="ECO:0000256" key="6">
    <source>
        <dbReference type="ARBA" id="ARBA00022801"/>
    </source>
</evidence>
<gene>
    <name evidence="10" type="primary">lacZ_6</name>
    <name evidence="10" type="ORF">STSP2_02529</name>
</gene>
<comment type="similarity">
    <text evidence="2">Belongs to the glycosyl hydrolase 2 family.</text>
</comment>
<dbReference type="InterPro" id="IPR017853">
    <property type="entry name" value="GH"/>
</dbReference>
<dbReference type="InterPro" id="IPR016286">
    <property type="entry name" value="FUC_metazoa-typ"/>
</dbReference>
<dbReference type="InterPro" id="IPR051913">
    <property type="entry name" value="GH2_Domain-Containing"/>
</dbReference>
<dbReference type="InterPro" id="IPR013783">
    <property type="entry name" value="Ig-like_fold"/>
</dbReference>
<dbReference type="Pfam" id="PF00754">
    <property type="entry name" value="F5_F8_type_C"/>
    <property type="match status" value="1"/>
</dbReference>
<evidence type="ECO:0000256" key="1">
    <source>
        <dbReference type="ARBA" id="ARBA00004071"/>
    </source>
</evidence>
<evidence type="ECO:0000256" key="5">
    <source>
        <dbReference type="ARBA" id="ARBA00022729"/>
    </source>
</evidence>
<keyword evidence="7 10" id="KW-0326">Glycosidase</keyword>
<dbReference type="OrthoDB" id="9760597at2"/>
<dbReference type="STRING" id="1936003.STSP2_02529"/>
<dbReference type="InterPro" id="IPR006103">
    <property type="entry name" value="Glyco_hydro_2_cat"/>
</dbReference>
<dbReference type="SUPFAM" id="SSF49785">
    <property type="entry name" value="Galactose-binding domain-like"/>
    <property type="match status" value="2"/>
</dbReference>
<organism evidence="10 11">
    <name type="scientific">Anaerohalosphaera lusitana</name>
    <dbReference type="NCBI Taxonomy" id="1936003"/>
    <lineage>
        <taxon>Bacteria</taxon>
        <taxon>Pseudomonadati</taxon>
        <taxon>Planctomycetota</taxon>
        <taxon>Phycisphaerae</taxon>
        <taxon>Sedimentisphaerales</taxon>
        <taxon>Anaerohalosphaeraceae</taxon>
        <taxon>Anaerohalosphaera</taxon>
    </lineage>
</organism>
<keyword evidence="11" id="KW-1185">Reference proteome</keyword>
<dbReference type="Pfam" id="PF02836">
    <property type="entry name" value="Glyco_hydro_2_C"/>
    <property type="match status" value="1"/>
</dbReference>
<dbReference type="PANTHER" id="PTHR42732:SF1">
    <property type="entry name" value="BETA-MANNOSIDASE"/>
    <property type="match status" value="1"/>
</dbReference>
<feature type="domain" description="F5/8 type C" evidence="9">
    <location>
        <begin position="675"/>
        <end position="815"/>
    </location>
</feature>
<dbReference type="SMART" id="SM00812">
    <property type="entry name" value="Alpha_L_fucos"/>
    <property type="match status" value="1"/>
</dbReference>
<dbReference type="KEGG" id="alus:STSP2_02529"/>
<dbReference type="Pfam" id="PF16355">
    <property type="entry name" value="DUF4982"/>
    <property type="match status" value="1"/>
</dbReference>
<reference evidence="11" key="1">
    <citation type="submission" date="2017-02" db="EMBL/GenBank/DDBJ databases">
        <title>Comparative genomics and description of representatives of a novel lineage of planctomycetes thriving in anoxic sediments.</title>
        <authorList>
            <person name="Spring S."/>
            <person name="Bunk B."/>
            <person name="Sproer C."/>
        </authorList>
    </citation>
    <scope>NUCLEOTIDE SEQUENCE [LARGE SCALE GENOMIC DNA]</scope>
    <source>
        <strain evidence="11">ST-NAGAB-D1</strain>
    </source>
</reference>
<protein>
    <recommendedName>
        <fullName evidence="4">alpha-L-fucosidase</fullName>
        <ecNumber evidence="4">3.2.1.51</ecNumber>
    </recommendedName>
</protein>
<dbReference type="SUPFAM" id="SSF49303">
    <property type="entry name" value="beta-Galactosidase/glucuronidase domain"/>
    <property type="match status" value="1"/>
</dbReference>
<dbReference type="PROSITE" id="PS50022">
    <property type="entry name" value="FA58C_3"/>
    <property type="match status" value="1"/>
</dbReference>
<dbReference type="InterPro" id="IPR006102">
    <property type="entry name" value="Ig-like_GH2"/>
</dbReference>
<dbReference type="AlphaFoldDB" id="A0A1U9NP08"/>
<dbReference type="EMBL" id="CP019791">
    <property type="protein sequence ID" value="AQT69340.1"/>
    <property type="molecule type" value="Genomic_DNA"/>
</dbReference>
<evidence type="ECO:0000256" key="7">
    <source>
        <dbReference type="ARBA" id="ARBA00023295"/>
    </source>
</evidence>
<dbReference type="InterPro" id="IPR000933">
    <property type="entry name" value="Glyco_hydro_29"/>
</dbReference>
<name>A0A1U9NP08_9BACT</name>
<dbReference type="PANTHER" id="PTHR42732">
    <property type="entry name" value="BETA-GALACTOSIDASE"/>
    <property type="match status" value="1"/>
</dbReference>
<dbReference type="Pfam" id="PF00703">
    <property type="entry name" value="Glyco_hydro_2"/>
    <property type="match status" value="1"/>
</dbReference>
<dbReference type="InterPro" id="IPR008979">
    <property type="entry name" value="Galactose-bd-like_sf"/>
</dbReference>
<comment type="function">
    <text evidence="1">Alpha-L-fucosidase is responsible for hydrolyzing the alpha-1,6-linked fucose joined to the reducing-end N-acetylglucosamine of the carbohydrate moieties of glycoproteins.</text>
</comment>
<dbReference type="InterPro" id="IPR036156">
    <property type="entry name" value="Beta-gal/glucu_dom_sf"/>
</dbReference>
<evidence type="ECO:0000256" key="3">
    <source>
        <dbReference type="ARBA" id="ARBA00007951"/>
    </source>
</evidence>
<accession>A0A1U9NP08</accession>
<dbReference type="Pfam" id="PF01120">
    <property type="entry name" value="Alpha_L_fucos"/>
    <property type="match status" value="1"/>
</dbReference>
<dbReference type="Pfam" id="PF02837">
    <property type="entry name" value="Glyco_hydro_2_N"/>
    <property type="match status" value="1"/>
</dbReference>
<dbReference type="InterPro" id="IPR057739">
    <property type="entry name" value="Glyco_hydro_29_N"/>
</dbReference>
<evidence type="ECO:0000256" key="8">
    <source>
        <dbReference type="SAM" id="SignalP"/>
    </source>
</evidence>
<evidence type="ECO:0000313" key="11">
    <source>
        <dbReference type="Proteomes" id="UP000189674"/>
    </source>
</evidence>
<proteinExistence type="inferred from homology"/>
<dbReference type="GO" id="GO:0004560">
    <property type="term" value="F:alpha-L-fucosidase activity"/>
    <property type="evidence" value="ECO:0007669"/>
    <property type="project" value="InterPro"/>
</dbReference>
<dbReference type="RefSeq" id="WP_146663036.1">
    <property type="nucleotide sequence ID" value="NZ_CP019791.1"/>
</dbReference>
<evidence type="ECO:0000256" key="2">
    <source>
        <dbReference type="ARBA" id="ARBA00007401"/>
    </source>
</evidence>
<dbReference type="PRINTS" id="PR00741">
    <property type="entry name" value="GLHYDRLASE29"/>
</dbReference>
<dbReference type="InterPro" id="IPR000421">
    <property type="entry name" value="FA58C"/>
</dbReference>
<comment type="similarity">
    <text evidence="3">Belongs to the glycosyl hydrolase 29 family.</text>
</comment>
<dbReference type="SUPFAM" id="SSF51445">
    <property type="entry name" value="(Trans)glycosidases"/>
    <property type="match status" value="2"/>
</dbReference>
<dbReference type="GO" id="GO:0006004">
    <property type="term" value="P:fucose metabolic process"/>
    <property type="evidence" value="ECO:0007669"/>
    <property type="project" value="InterPro"/>
</dbReference>